<protein>
    <submittedName>
        <fullName evidence="1">Uncharacterized protein</fullName>
    </submittedName>
</protein>
<reference evidence="1 2" key="1">
    <citation type="submission" date="2018-10" db="EMBL/GenBank/DDBJ databases">
        <title>A high-quality apple genome assembly.</title>
        <authorList>
            <person name="Hu J."/>
        </authorList>
    </citation>
    <scope>NUCLEOTIDE SEQUENCE [LARGE SCALE GENOMIC DNA]</scope>
    <source>
        <strain evidence="2">cv. HFTH1</strain>
        <tissue evidence="1">Young leaf</tissue>
    </source>
</reference>
<organism evidence="1 2">
    <name type="scientific">Malus domestica</name>
    <name type="common">Apple</name>
    <name type="synonym">Pyrus malus</name>
    <dbReference type="NCBI Taxonomy" id="3750"/>
    <lineage>
        <taxon>Eukaryota</taxon>
        <taxon>Viridiplantae</taxon>
        <taxon>Streptophyta</taxon>
        <taxon>Embryophyta</taxon>
        <taxon>Tracheophyta</taxon>
        <taxon>Spermatophyta</taxon>
        <taxon>Magnoliopsida</taxon>
        <taxon>eudicotyledons</taxon>
        <taxon>Gunneridae</taxon>
        <taxon>Pentapetalae</taxon>
        <taxon>rosids</taxon>
        <taxon>fabids</taxon>
        <taxon>Rosales</taxon>
        <taxon>Rosaceae</taxon>
        <taxon>Amygdaloideae</taxon>
        <taxon>Maleae</taxon>
        <taxon>Malus</taxon>
    </lineage>
</organism>
<dbReference type="EMBL" id="RDQH01000336">
    <property type="protein sequence ID" value="RXH85532.1"/>
    <property type="molecule type" value="Genomic_DNA"/>
</dbReference>
<evidence type="ECO:0000313" key="2">
    <source>
        <dbReference type="Proteomes" id="UP000290289"/>
    </source>
</evidence>
<dbReference type="AlphaFoldDB" id="A0A498IUH2"/>
<comment type="caution">
    <text evidence="1">The sequence shown here is derived from an EMBL/GenBank/DDBJ whole genome shotgun (WGS) entry which is preliminary data.</text>
</comment>
<proteinExistence type="predicted"/>
<evidence type="ECO:0000313" key="1">
    <source>
        <dbReference type="EMBL" id="RXH85532.1"/>
    </source>
</evidence>
<keyword evidence="2" id="KW-1185">Reference proteome</keyword>
<gene>
    <name evidence="1" type="ORF">DVH24_009353</name>
</gene>
<name>A0A498IUH2_MALDO</name>
<accession>A0A498IUH2</accession>
<dbReference type="Proteomes" id="UP000290289">
    <property type="component" value="Chromosome 10"/>
</dbReference>
<sequence length="86" mass="10016">MENLRCHFVSQLEKVVVGWIWTREDVSCTAYGTVGLRIWRSGAGRLFPDLQKANLQITGSWIRSECFSHEFYLCVKELEDDGELQY</sequence>